<evidence type="ECO:0000313" key="1">
    <source>
        <dbReference type="EMBL" id="GAK37799.1"/>
    </source>
</evidence>
<dbReference type="eggNOG" id="ENOG5030M4V">
    <property type="taxonomic scope" value="Bacteria"/>
</dbReference>
<dbReference type="EMBL" id="BAJS01000029">
    <property type="protein sequence ID" value="GAK37799.1"/>
    <property type="molecule type" value="Genomic_DNA"/>
</dbReference>
<gene>
    <name evidence="1" type="ORF">JCM15093_3078</name>
</gene>
<dbReference type="Proteomes" id="UP000027601">
    <property type="component" value="Unassembled WGS sequence"/>
</dbReference>
<dbReference type="OrthoDB" id="1042593at2"/>
<organism evidence="1 2">
    <name type="scientific">Bacteroides graminisolvens DSM 19988 = JCM 15093</name>
    <dbReference type="NCBI Taxonomy" id="1121097"/>
    <lineage>
        <taxon>Bacteria</taxon>
        <taxon>Pseudomonadati</taxon>
        <taxon>Bacteroidota</taxon>
        <taxon>Bacteroidia</taxon>
        <taxon>Bacteroidales</taxon>
        <taxon>Bacteroidaceae</taxon>
        <taxon>Bacteroides</taxon>
    </lineage>
</organism>
<name>A0A069DBW6_9BACE</name>
<evidence type="ECO:0000313" key="2">
    <source>
        <dbReference type="Proteomes" id="UP000027601"/>
    </source>
</evidence>
<keyword evidence="2" id="KW-1185">Reference proteome</keyword>
<dbReference type="RefSeq" id="WP_024997383.1">
    <property type="nucleotide sequence ID" value="NZ_ATZI01000004.1"/>
</dbReference>
<dbReference type="STRING" id="1121097.GCA_000428125_01514"/>
<dbReference type="AlphaFoldDB" id="A0A069DBW6"/>
<reference evidence="1 2" key="1">
    <citation type="journal article" date="2015" name="Microbes Environ.">
        <title>Distribution and evolution of nitrogen fixation genes in the phylum bacteroidetes.</title>
        <authorList>
            <person name="Inoue J."/>
            <person name="Oshima K."/>
            <person name="Suda W."/>
            <person name="Sakamoto M."/>
            <person name="Iino T."/>
            <person name="Noda S."/>
            <person name="Hongoh Y."/>
            <person name="Hattori M."/>
            <person name="Ohkuma M."/>
        </authorList>
    </citation>
    <scope>NUCLEOTIDE SEQUENCE [LARGE SCALE GENOMIC DNA]</scope>
    <source>
        <strain evidence="1 2">JCM 15093</strain>
    </source>
</reference>
<proteinExistence type="predicted"/>
<sequence>MGKRIYEAVANLPEELITPEIAAAAIEEGNIQLLDCLPHKYLTGEVVVSVIEKNSNSYSYYGFKLSSLPEEIRTKEICEFAVQKDISNIINVPVEFRSKTMLKAMLSRTKQNLKYLHLFAPEVWSVELAIEGVKSIYSETVSNYGRRGGYHSSSTKTDIKPVQIFLSYVPIKIKAKEFFSKLATTNLKQEDVVFITPDKYKAKTYYLNVAAKDFSLVPKQFYDYDVFMAAIENQKISFHEPSSYSYNGIQTAEQKAEKEKHQELMAAIFSVIDDAMADKIIEVVPYAFKKLPDVFQTPQRLIAAISKPNSEVVVIDSDTLSHLLTKEVCEAYIKKNSNLPALPHTIWTPDFVEYCMKYGTNFRWFKQLPKELQTREIVHNVLEYSAQYVEYVRIELISLEKAYEIYRNHNYCRQYIPAMLIKDFEDETGLNSDFVGGELSYTKFREQRKMNTYCKVGNSFLSISDGGYRASAVITMTRRTPQSFRPVVIFSKSIDTFHTTWLEKVIADYDASFVKPTVSKALKPYQINGYFAIKKVGSEYGIDIYANVLLGEQISFATLIGGEVVRNESLDKLKEELKEFHTESIDFGTLVLPTGLQVAI</sequence>
<accession>A0A069DBW6</accession>
<protein>
    <submittedName>
        <fullName evidence="1">Uncharacterized protein</fullName>
    </submittedName>
</protein>
<comment type="caution">
    <text evidence="1">The sequence shown here is derived from an EMBL/GenBank/DDBJ whole genome shotgun (WGS) entry which is preliminary data.</text>
</comment>